<sequence length="281" mass="31396">MLIRCIFGVLLAAQCVLMIPVDNDVVGEPEVECAGEAIGITFRTKNPFNGRLYVKGRYDDGECRNALIGRTFTAISLQFETCGMTRLRSLNPRGIFTSIAVVISFHPQFVTKVDRVYNIQCFYMEADKTVNQQLQVAELNTAFITATVPMPVCSYEILNGGPNGEPVSYAIVGQQVYHKWTCDTETQNTFCMIVQSCFIDDGRGNKVEMINEEGCAIDKHIITNLEYPEDLVAGQEAHVFKYADRSALFFQCQISISLKEPGATCPLPLCAQPLRQKRYCL</sequence>
<dbReference type="Pfam" id="PF25301">
    <property type="entry name" value="CUT_C"/>
    <property type="match status" value="1"/>
</dbReference>
<accession>A0A0M3IY66</accession>
<feature type="chain" id="PRO_5043120658" evidence="8">
    <location>
        <begin position="19"/>
        <end position="281"/>
    </location>
</feature>
<keyword evidence="3" id="KW-1003">Cell membrane</keyword>
<dbReference type="GO" id="GO:0005886">
    <property type="term" value="C:plasma membrane"/>
    <property type="evidence" value="ECO:0007669"/>
    <property type="project" value="UniProtKB-SubCell"/>
</dbReference>
<dbReference type="SMART" id="SM00241">
    <property type="entry name" value="ZP"/>
    <property type="match status" value="1"/>
</dbReference>
<evidence type="ECO:0000256" key="2">
    <source>
        <dbReference type="ARBA" id="ARBA00022460"/>
    </source>
</evidence>
<evidence type="ECO:0000259" key="9">
    <source>
        <dbReference type="PROSITE" id="PS51034"/>
    </source>
</evidence>
<evidence type="ECO:0000256" key="7">
    <source>
        <dbReference type="ARBA" id="ARBA00023136"/>
    </source>
</evidence>
<keyword evidence="4" id="KW-0812">Transmembrane</keyword>
<comment type="subcellular location">
    <subcellularLocation>
        <location evidence="1">Cell membrane</location>
        <topology evidence="1">Single-pass type I membrane protein</topology>
    </subcellularLocation>
</comment>
<dbReference type="Pfam" id="PF25057">
    <property type="entry name" value="CUT_N"/>
    <property type="match status" value="1"/>
</dbReference>
<dbReference type="EMBL" id="UYRR01000025">
    <property type="protein sequence ID" value="VDK17365.1"/>
    <property type="molecule type" value="Genomic_DNA"/>
</dbReference>
<proteinExistence type="predicted"/>
<dbReference type="InterPro" id="IPR057475">
    <property type="entry name" value="CUT_C"/>
</dbReference>
<keyword evidence="11" id="KW-1185">Reference proteome</keyword>
<protein>
    <submittedName>
        <fullName evidence="12">ZP domain-containing protein</fullName>
    </submittedName>
</protein>
<gene>
    <name evidence="10" type="ORF">ASIM_LOCUS97</name>
</gene>
<keyword evidence="2" id="KW-0193">Cuticle</keyword>
<keyword evidence="7" id="KW-0472">Membrane</keyword>
<dbReference type="Proteomes" id="UP000267096">
    <property type="component" value="Unassembled WGS sequence"/>
</dbReference>
<name>A0A0M3IY66_ANISI</name>
<dbReference type="PANTHER" id="PTHR22907:SF51">
    <property type="entry name" value="CUTICLIN-1"/>
    <property type="match status" value="1"/>
</dbReference>
<evidence type="ECO:0000313" key="10">
    <source>
        <dbReference type="EMBL" id="VDK17365.1"/>
    </source>
</evidence>
<organism evidence="12">
    <name type="scientific">Anisakis simplex</name>
    <name type="common">Herring worm</name>
    <dbReference type="NCBI Taxonomy" id="6269"/>
    <lineage>
        <taxon>Eukaryota</taxon>
        <taxon>Metazoa</taxon>
        <taxon>Ecdysozoa</taxon>
        <taxon>Nematoda</taxon>
        <taxon>Chromadorea</taxon>
        <taxon>Rhabditida</taxon>
        <taxon>Spirurina</taxon>
        <taxon>Ascaridomorpha</taxon>
        <taxon>Ascaridoidea</taxon>
        <taxon>Anisakidae</taxon>
        <taxon>Anisakis</taxon>
        <taxon>Anisakis simplex complex</taxon>
    </lineage>
</organism>
<evidence type="ECO:0000256" key="8">
    <source>
        <dbReference type="SAM" id="SignalP"/>
    </source>
</evidence>
<dbReference type="PROSITE" id="PS51034">
    <property type="entry name" value="ZP_2"/>
    <property type="match status" value="1"/>
</dbReference>
<dbReference type="InterPro" id="IPR056953">
    <property type="entry name" value="CUT_N"/>
</dbReference>
<dbReference type="GO" id="GO:0042302">
    <property type="term" value="F:structural constituent of cuticle"/>
    <property type="evidence" value="ECO:0007669"/>
    <property type="project" value="UniProtKB-KW"/>
</dbReference>
<keyword evidence="5 8" id="KW-0732">Signal</keyword>
<evidence type="ECO:0000313" key="11">
    <source>
        <dbReference type="Proteomes" id="UP000267096"/>
    </source>
</evidence>
<reference evidence="10 11" key="2">
    <citation type="submission" date="2018-11" db="EMBL/GenBank/DDBJ databases">
        <authorList>
            <consortium name="Pathogen Informatics"/>
        </authorList>
    </citation>
    <scope>NUCLEOTIDE SEQUENCE [LARGE SCALE GENOMIC DNA]</scope>
</reference>
<dbReference type="InterPro" id="IPR001507">
    <property type="entry name" value="ZP_dom"/>
</dbReference>
<evidence type="ECO:0000256" key="4">
    <source>
        <dbReference type="ARBA" id="ARBA00022692"/>
    </source>
</evidence>
<dbReference type="InterPro" id="IPR051962">
    <property type="entry name" value="Cuticlin"/>
</dbReference>
<evidence type="ECO:0000256" key="1">
    <source>
        <dbReference type="ARBA" id="ARBA00004251"/>
    </source>
</evidence>
<feature type="signal peptide" evidence="8">
    <location>
        <begin position="1"/>
        <end position="18"/>
    </location>
</feature>
<evidence type="ECO:0000256" key="3">
    <source>
        <dbReference type="ARBA" id="ARBA00022475"/>
    </source>
</evidence>
<reference evidence="12" key="1">
    <citation type="submission" date="2017-02" db="UniProtKB">
        <authorList>
            <consortium name="WormBaseParasite"/>
        </authorList>
    </citation>
    <scope>IDENTIFICATION</scope>
</reference>
<dbReference type="PANTHER" id="PTHR22907">
    <property type="entry name" value="GH04558P"/>
    <property type="match status" value="1"/>
</dbReference>
<dbReference type="AlphaFoldDB" id="A0A0M3IY66"/>
<evidence type="ECO:0000256" key="6">
    <source>
        <dbReference type="ARBA" id="ARBA00022989"/>
    </source>
</evidence>
<dbReference type="WBParaSite" id="ASIM_0000018201-mRNA-1">
    <property type="protein sequence ID" value="ASIM_0000018201-mRNA-1"/>
    <property type="gene ID" value="ASIM_0000018201"/>
</dbReference>
<feature type="domain" description="ZP" evidence="9">
    <location>
        <begin position="32"/>
        <end position="277"/>
    </location>
</feature>
<evidence type="ECO:0000313" key="12">
    <source>
        <dbReference type="WBParaSite" id="ASIM_0000018201-mRNA-1"/>
    </source>
</evidence>
<dbReference type="OrthoDB" id="6139674at2759"/>
<keyword evidence="6" id="KW-1133">Transmembrane helix</keyword>
<evidence type="ECO:0000256" key="5">
    <source>
        <dbReference type="ARBA" id="ARBA00022729"/>
    </source>
</evidence>